<dbReference type="PROSITE" id="PS50404">
    <property type="entry name" value="GST_NTER"/>
    <property type="match status" value="1"/>
</dbReference>
<dbReference type="Gene3D" id="1.20.1050.10">
    <property type="match status" value="1"/>
</dbReference>
<dbReference type="Proteomes" id="UP000559027">
    <property type="component" value="Unassembled WGS sequence"/>
</dbReference>
<evidence type="ECO:0000313" key="2">
    <source>
        <dbReference type="EMBL" id="KAF5348513.1"/>
    </source>
</evidence>
<dbReference type="Gene3D" id="3.40.30.10">
    <property type="entry name" value="Glutaredoxin"/>
    <property type="match status" value="1"/>
</dbReference>
<dbReference type="GO" id="GO:0016034">
    <property type="term" value="F:maleylacetoacetate isomerase activity"/>
    <property type="evidence" value="ECO:0007669"/>
    <property type="project" value="TreeGrafter"/>
</dbReference>
<dbReference type="SUPFAM" id="SSF52833">
    <property type="entry name" value="Thioredoxin-like"/>
    <property type="match status" value="1"/>
</dbReference>
<dbReference type="InterPro" id="IPR004045">
    <property type="entry name" value="Glutathione_S-Trfase_N"/>
</dbReference>
<dbReference type="PANTHER" id="PTHR42673">
    <property type="entry name" value="MALEYLACETOACETATE ISOMERASE"/>
    <property type="match status" value="1"/>
</dbReference>
<gene>
    <name evidence="2" type="ORF">D9756_009566</name>
</gene>
<dbReference type="Pfam" id="PF22041">
    <property type="entry name" value="GST_C_7"/>
    <property type="match status" value="1"/>
</dbReference>
<protein>
    <recommendedName>
        <fullName evidence="1">GST N-terminal domain-containing protein</fullName>
    </recommendedName>
</protein>
<dbReference type="InterPro" id="IPR036249">
    <property type="entry name" value="Thioredoxin-like_sf"/>
</dbReference>
<accession>A0A8H5CVU8</accession>
<evidence type="ECO:0000313" key="3">
    <source>
        <dbReference type="Proteomes" id="UP000559027"/>
    </source>
</evidence>
<dbReference type="GO" id="GO:0004364">
    <property type="term" value="F:glutathione transferase activity"/>
    <property type="evidence" value="ECO:0007669"/>
    <property type="project" value="TreeGrafter"/>
</dbReference>
<dbReference type="GO" id="GO:0006559">
    <property type="term" value="P:L-phenylalanine catabolic process"/>
    <property type="evidence" value="ECO:0007669"/>
    <property type="project" value="TreeGrafter"/>
</dbReference>
<feature type="domain" description="GST N-terminal" evidence="1">
    <location>
        <begin position="7"/>
        <end position="98"/>
    </location>
</feature>
<proteinExistence type="predicted"/>
<dbReference type="SUPFAM" id="SSF47616">
    <property type="entry name" value="GST C-terminal domain-like"/>
    <property type="match status" value="1"/>
</dbReference>
<dbReference type="InterPro" id="IPR054416">
    <property type="entry name" value="GST_UstS-like_C"/>
</dbReference>
<keyword evidence="3" id="KW-1185">Reference proteome</keyword>
<dbReference type="Pfam" id="PF13409">
    <property type="entry name" value="GST_N_2"/>
    <property type="match status" value="1"/>
</dbReference>
<dbReference type="OrthoDB" id="4951845at2759"/>
<evidence type="ECO:0000259" key="1">
    <source>
        <dbReference type="PROSITE" id="PS50404"/>
    </source>
</evidence>
<comment type="caution">
    <text evidence="2">The sequence shown here is derived from an EMBL/GenBank/DDBJ whole genome shotgun (WGS) entry which is preliminary data.</text>
</comment>
<name>A0A8H5CVU8_9AGAR</name>
<dbReference type="EMBL" id="JAACJO010000019">
    <property type="protein sequence ID" value="KAF5348513.1"/>
    <property type="molecule type" value="Genomic_DNA"/>
</dbReference>
<organism evidence="2 3">
    <name type="scientific">Leucocoprinus leucothites</name>
    <dbReference type="NCBI Taxonomy" id="201217"/>
    <lineage>
        <taxon>Eukaryota</taxon>
        <taxon>Fungi</taxon>
        <taxon>Dikarya</taxon>
        <taxon>Basidiomycota</taxon>
        <taxon>Agaricomycotina</taxon>
        <taxon>Agaricomycetes</taxon>
        <taxon>Agaricomycetidae</taxon>
        <taxon>Agaricales</taxon>
        <taxon>Agaricineae</taxon>
        <taxon>Agaricaceae</taxon>
        <taxon>Leucocoprinus</taxon>
    </lineage>
</organism>
<dbReference type="GO" id="GO:0006749">
    <property type="term" value="P:glutathione metabolic process"/>
    <property type="evidence" value="ECO:0007669"/>
    <property type="project" value="TreeGrafter"/>
</dbReference>
<dbReference type="PANTHER" id="PTHR42673:SF4">
    <property type="entry name" value="MALEYLACETOACETATE ISOMERASE"/>
    <property type="match status" value="1"/>
</dbReference>
<reference evidence="2 3" key="1">
    <citation type="journal article" date="2020" name="ISME J.">
        <title>Uncovering the hidden diversity of litter-decomposition mechanisms in mushroom-forming fungi.</title>
        <authorList>
            <person name="Floudas D."/>
            <person name="Bentzer J."/>
            <person name="Ahren D."/>
            <person name="Johansson T."/>
            <person name="Persson P."/>
            <person name="Tunlid A."/>
        </authorList>
    </citation>
    <scope>NUCLEOTIDE SEQUENCE [LARGE SCALE GENOMIC DNA]</scope>
    <source>
        <strain evidence="2 3">CBS 146.42</strain>
    </source>
</reference>
<dbReference type="InterPro" id="IPR036282">
    <property type="entry name" value="Glutathione-S-Trfase_C_sf"/>
</dbReference>
<dbReference type="AlphaFoldDB" id="A0A8H5CVU8"/>
<sequence length="247" mass="28042">MITLYDLGAKDPIKCWSPNPWKARYVLNMKKLPYRTIYVGFEEVDRVIREAGIPPSRYEPDGKPFHSVPSIIDDATGARVTDSYKIAEYLDKQYPDTPKAFPLGTEALQAAFYQQINIYMMEFAPLFLSHMPNILSKESTEYFHRTLAERLGKPIPELIPVGDELEKTWGKLHASFDALETWYGKSSGSFLVGDVPSFGDFTVAGVLQAMKILFGEGSEDWKRLSTMNNGRWAKLLSDLEKYASVEH</sequence>